<dbReference type="Proteomes" id="UP001107558">
    <property type="component" value="Chromosome 4"/>
</dbReference>
<proteinExistence type="predicted"/>
<dbReference type="Gene3D" id="1.20.1280.50">
    <property type="match status" value="1"/>
</dbReference>
<name>A0A9J6BCZ0_POLVA</name>
<evidence type="ECO:0000313" key="3">
    <source>
        <dbReference type="EMBL" id="KAG5667589.1"/>
    </source>
</evidence>
<dbReference type="PROSITE" id="PS50181">
    <property type="entry name" value="FBOX"/>
    <property type="match status" value="1"/>
</dbReference>
<dbReference type="SMART" id="SM00256">
    <property type="entry name" value="FBOX"/>
    <property type="match status" value="1"/>
</dbReference>
<feature type="region of interest" description="Disordered" evidence="1">
    <location>
        <begin position="536"/>
        <end position="613"/>
    </location>
</feature>
<dbReference type="CDD" id="cd09917">
    <property type="entry name" value="F-box_SF"/>
    <property type="match status" value="1"/>
</dbReference>
<protein>
    <recommendedName>
        <fullName evidence="2">F-box domain-containing protein</fullName>
    </recommendedName>
</protein>
<reference evidence="3" key="1">
    <citation type="submission" date="2021-03" db="EMBL/GenBank/DDBJ databases">
        <title>Chromosome level genome of the anhydrobiotic midge Polypedilum vanderplanki.</title>
        <authorList>
            <person name="Yoshida Y."/>
            <person name="Kikawada T."/>
            <person name="Gusev O."/>
        </authorList>
    </citation>
    <scope>NUCLEOTIDE SEQUENCE</scope>
    <source>
        <strain evidence="3">NIAS01</strain>
        <tissue evidence="3">Whole body or cell culture</tissue>
    </source>
</reference>
<evidence type="ECO:0000313" key="4">
    <source>
        <dbReference type="Proteomes" id="UP001107558"/>
    </source>
</evidence>
<gene>
    <name evidence="3" type="ORF">PVAND_015565</name>
</gene>
<comment type="caution">
    <text evidence="3">The sequence shown here is derived from an EMBL/GenBank/DDBJ whole genome shotgun (WGS) entry which is preliminary data.</text>
</comment>
<dbReference type="OrthoDB" id="7789130at2759"/>
<dbReference type="SUPFAM" id="SSF81383">
    <property type="entry name" value="F-box domain"/>
    <property type="match status" value="1"/>
</dbReference>
<dbReference type="AlphaFoldDB" id="A0A9J6BCZ0"/>
<dbReference type="EMBL" id="JADBJN010000004">
    <property type="protein sequence ID" value="KAG5667589.1"/>
    <property type="molecule type" value="Genomic_DNA"/>
</dbReference>
<organism evidence="3 4">
    <name type="scientific">Polypedilum vanderplanki</name>
    <name type="common">Sleeping chironomid midge</name>
    <dbReference type="NCBI Taxonomy" id="319348"/>
    <lineage>
        <taxon>Eukaryota</taxon>
        <taxon>Metazoa</taxon>
        <taxon>Ecdysozoa</taxon>
        <taxon>Arthropoda</taxon>
        <taxon>Hexapoda</taxon>
        <taxon>Insecta</taxon>
        <taxon>Pterygota</taxon>
        <taxon>Neoptera</taxon>
        <taxon>Endopterygota</taxon>
        <taxon>Diptera</taxon>
        <taxon>Nematocera</taxon>
        <taxon>Chironomoidea</taxon>
        <taxon>Chironomidae</taxon>
        <taxon>Chironominae</taxon>
        <taxon>Polypedilum</taxon>
        <taxon>Polypedilum</taxon>
    </lineage>
</organism>
<dbReference type="InterPro" id="IPR036047">
    <property type="entry name" value="F-box-like_dom_sf"/>
</dbReference>
<dbReference type="Pfam" id="PF00646">
    <property type="entry name" value="F-box"/>
    <property type="match status" value="1"/>
</dbReference>
<feature type="compositionally biased region" description="Acidic residues" evidence="1">
    <location>
        <begin position="579"/>
        <end position="599"/>
    </location>
</feature>
<sequence length="613" mass="71845">MIGTKRSRKGAKVDKIQNKFKPNENKNTTELKQLEELTIENIPDHILMMIFKTFDKETIENAAKVCKRWKTLISSSTNLMDRLEIILNIKSKQKTQKSLKQFNQLPYRKIIIRSKFHPNQQHLSMLKKNLRKHQNHIEQIDFFLASSTTVCSILSHIRADLITHLKLTQSFRELIDDSKKIELPNLTYLEAHQASSFLKMIKIHRLETVKIIHAYDDIDGLDQKINSFLITCKNLKSLLFEKYFPILTVDKFEFKLKSLSVSNAENEKSILNARQYESLKQILSANFDTLETLLIGNYKNIDGILEYFYPRVKKLENLFLICPTINRIDEAIENNRTIKDLCLVLHSDCDVKLLKTRKIVEHSKNVEVLSLSCVNGDMSSLIVEASKSIKNLKTIRINNIKGNLKDLQIFDNLEEIYIERLFEQNDVKPFMKLVLNSPKLKLLNVRYWGCDKTPFLSKDRLAKILTTCKELEKFHFGGFFRLPNSFVETLIETKSNLKNLEIESVLPEIFKENFDKITKNTNIKCTVLKWKAEKKNLNSDGEQEEEEDSDLEDYDFDNQETESENEMEFGNFVRLVDPFPDEDDDDEEEQQEEEEENNENEIGLRRSKRLRRN</sequence>
<evidence type="ECO:0000259" key="2">
    <source>
        <dbReference type="PROSITE" id="PS50181"/>
    </source>
</evidence>
<keyword evidence="4" id="KW-1185">Reference proteome</keyword>
<evidence type="ECO:0000256" key="1">
    <source>
        <dbReference type="SAM" id="MobiDB-lite"/>
    </source>
</evidence>
<dbReference type="SUPFAM" id="SSF52047">
    <property type="entry name" value="RNI-like"/>
    <property type="match status" value="1"/>
</dbReference>
<feature type="compositionally biased region" description="Acidic residues" evidence="1">
    <location>
        <begin position="541"/>
        <end position="567"/>
    </location>
</feature>
<accession>A0A9J6BCZ0</accession>
<feature type="domain" description="F-box" evidence="2">
    <location>
        <begin position="36"/>
        <end position="83"/>
    </location>
</feature>
<dbReference type="InterPro" id="IPR001810">
    <property type="entry name" value="F-box_dom"/>
</dbReference>